<accession>A0A6N0HQG7</accession>
<organism evidence="2 3">
    <name type="scientific">Candidatus Ruthia endofausta</name>
    <dbReference type="NCBI Taxonomy" id="2738852"/>
    <lineage>
        <taxon>Bacteria</taxon>
        <taxon>Pseudomonadati</taxon>
        <taxon>Pseudomonadota</taxon>
        <taxon>Gammaproteobacteria</taxon>
        <taxon>Candidatus Pseudothioglobaceae</taxon>
        <taxon>Candidatus Ruthturnera</taxon>
    </lineage>
</organism>
<gene>
    <name evidence="2" type="ORF">HUE58_05540</name>
</gene>
<dbReference type="EMBL" id="CP054490">
    <property type="protein sequence ID" value="QKQ24566.1"/>
    <property type="molecule type" value="Genomic_DNA"/>
</dbReference>
<dbReference type="PANTHER" id="PTHR38693:SF1">
    <property type="entry name" value="UBIQUINONE BIOSYNTHESIS ACCESSORY FACTOR UBIJ"/>
    <property type="match status" value="1"/>
</dbReference>
<evidence type="ECO:0000259" key="1">
    <source>
        <dbReference type="Pfam" id="PF02036"/>
    </source>
</evidence>
<dbReference type="KEGG" id="reo:HUE58_05540"/>
<dbReference type="InterPro" id="IPR038989">
    <property type="entry name" value="UbiJ"/>
</dbReference>
<dbReference type="Gene3D" id="3.30.1050.10">
    <property type="entry name" value="SCP2 sterol-binding domain"/>
    <property type="match status" value="1"/>
</dbReference>
<dbReference type="GO" id="GO:0006744">
    <property type="term" value="P:ubiquinone biosynthetic process"/>
    <property type="evidence" value="ECO:0007669"/>
    <property type="project" value="InterPro"/>
</dbReference>
<keyword evidence="3" id="KW-1185">Reference proteome</keyword>
<dbReference type="Proteomes" id="UP000509429">
    <property type="component" value="Chromosome"/>
</dbReference>
<proteinExistence type="predicted"/>
<dbReference type="SUPFAM" id="SSF55718">
    <property type="entry name" value="SCP-like"/>
    <property type="match status" value="1"/>
</dbReference>
<dbReference type="InterPro" id="IPR036527">
    <property type="entry name" value="SCP2_sterol-bd_dom_sf"/>
</dbReference>
<feature type="domain" description="SCP2" evidence="1">
    <location>
        <begin position="29"/>
        <end position="114"/>
    </location>
</feature>
<sequence length="179" mass="20229">MQSFAIFWHKQAVILERALNYLIINSRVDIDALNGKTIGLSLQDLPLDVHFVCANNRIFVFSATDKPTDVDIKLKSMVFISLLQGEGPTELFRQNKINIHGDVKTAQLLLDLLKEVDIDLEEMVSKHTGDIIANQLGKLTKKFNRTGTQSNNPFEIIKDGLSTLLINPIKSKRYKHKNS</sequence>
<dbReference type="InterPro" id="IPR003033">
    <property type="entry name" value="SCP2_sterol-bd_dom"/>
</dbReference>
<dbReference type="Pfam" id="PF02036">
    <property type="entry name" value="SCP2"/>
    <property type="match status" value="1"/>
</dbReference>
<evidence type="ECO:0000313" key="3">
    <source>
        <dbReference type="Proteomes" id="UP000509429"/>
    </source>
</evidence>
<dbReference type="PANTHER" id="PTHR38693">
    <property type="entry name" value="UBIQUINONE BIOSYNTHESIS PROTEIN UBIJ"/>
    <property type="match status" value="1"/>
</dbReference>
<dbReference type="RefSeq" id="WP_174606002.1">
    <property type="nucleotide sequence ID" value="NZ_CP054490.1"/>
</dbReference>
<name>A0A6N0HQG7_9GAMM</name>
<evidence type="ECO:0000313" key="2">
    <source>
        <dbReference type="EMBL" id="QKQ24566.1"/>
    </source>
</evidence>
<dbReference type="AlphaFoldDB" id="A0A6N0HQG7"/>
<protein>
    <submittedName>
        <fullName evidence="2">SCP2 sterol-binding domain-containing protein</fullName>
    </submittedName>
</protein>
<reference evidence="2 3" key="1">
    <citation type="submission" date="2020-05" db="EMBL/GenBank/DDBJ databases">
        <title>Horizontal transmission and recombination maintain forever young bacterial symbiont genomes.</title>
        <authorList>
            <person name="Russell S.L."/>
            <person name="Pepper-Tunick E."/>
            <person name="Svedberg J."/>
            <person name="Byrne A."/>
            <person name="Ruelas Castillo J."/>
            <person name="Vollmers C."/>
            <person name="Beinart R.A."/>
            <person name="Corbett-Detig R."/>
        </authorList>
    </citation>
    <scope>NUCLEOTIDE SEQUENCE [LARGE SCALE GENOMIC DNA]</scope>
    <source>
        <strain evidence="2">JDF_Ridge</strain>
    </source>
</reference>